<comment type="caution">
    <text evidence="1">The sequence shown here is derived from an EMBL/GenBank/DDBJ whole genome shotgun (WGS) entry which is preliminary data.</text>
</comment>
<protein>
    <recommendedName>
        <fullName evidence="3">AsmA domain-containing protein</fullName>
    </recommendedName>
</protein>
<gene>
    <name evidence="1" type="ORF">PghCCS26_21610</name>
</gene>
<sequence length="116" mass="13285">MKWKLAWKIAAGVLAAVILFTAVQLIQLYHNRSSAVYQRIINQDGYSLSLVKEGVAVEFFLKPEWIPKEIGETKLNLVIAKKFDSDIVWRRSANAKRICTSSLMLFRIRTRNPGSF</sequence>
<dbReference type="EMBL" id="BTCL01000006">
    <property type="protein sequence ID" value="GMK45033.1"/>
    <property type="molecule type" value="Genomic_DNA"/>
</dbReference>
<proteinExistence type="predicted"/>
<dbReference type="RefSeq" id="WP_317979877.1">
    <property type="nucleotide sequence ID" value="NZ_BTCL01000006.1"/>
</dbReference>
<organism evidence="1 2">
    <name type="scientific">Paenibacillus glycanilyticus</name>
    <dbReference type="NCBI Taxonomy" id="126569"/>
    <lineage>
        <taxon>Bacteria</taxon>
        <taxon>Bacillati</taxon>
        <taxon>Bacillota</taxon>
        <taxon>Bacilli</taxon>
        <taxon>Bacillales</taxon>
        <taxon>Paenibacillaceae</taxon>
        <taxon>Paenibacillus</taxon>
    </lineage>
</organism>
<accession>A0ABQ6NJS1</accession>
<keyword evidence="2" id="KW-1185">Reference proteome</keyword>
<name>A0ABQ6NJS1_9BACL</name>
<dbReference type="Proteomes" id="UP001285921">
    <property type="component" value="Unassembled WGS sequence"/>
</dbReference>
<reference evidence="1 2" key="1">
    <citation type="submission" date="2023-05" db="EMBL/GenBank/DDBJ databases">
        <title>Draft genome of Paenibacillus sp. CCS26.</title>
        <authorList>
            <person name="Akita H."/>
            <person name="Shinto Y."/>
            <person name="Kimura Z."/>
        </authorList>
    </citation>
    <scope>NUCLEOTIDE SEQUENCE [LARGE SCALE GENOMIC DNA]</scope>
    <source>
        <strain evidence="1 2">CCS26</strain>
    </source>
</reference>
<evidence type="ECO:0000313" key="2">
    <source>
        <dbReference type="Proteomes" id="UP001285921"/>
    </source>
</evidence>
<evidence type="ECO:0008006" key="3">
    <source>
        <dbReference type="Google" id="ProtNLM"/>
    </source>
</evidence>
<evidence type="ECO:0000313" key="1">
    <source>
        <dbReference type="EMBL" id="GMK45033.1"/>
    </source>
</evidence>